<proteinExistence type="predicted"/>
<organism evidence="1 2">
    <name type="scientific">Hypoxylon rubiginosum</name>
    <dbReference type="NCBI Taxonomy" id="110542"/>
    <lineage>
        <taxon>Eukaryota</taxon>
        <taxon>Fungi</taxon>
        <taxon>Dikarya</taxon>
        <taxon>Ascomycota</taxon>
        <taxon>Pezizomycotina</taxon>
        <taxon>Sordariomycetes</taxon>
        <taxon>Xylariomycetidae</taxon>
        <taxon>Xylariales</taxon>
        <taxon>Hypoxylaceae</taxon>
        <taxon>Hypoxylon</taxon>
    </lineage>
</organism>
<keyword evidence="2" id="KW-1185">Reference proteome</keyword>
<dbReference type="EMBL" id="MU393435">
    <property type="protein sequence ID" value="KAI4868747.1"/>
    <property type="molecule type" value="Genomic_DNA"/>
</dbReference>
<evidence type="ECO:0000313" key="2">
    <source>
        <dbReference type="Proteomes" id="UP001497700"/>
    </source>
</evidence>
<gene>
    <name evidence="1" type="ORF">F4820DRAFT_444664</name>
</gene>
<protein>
    <submittedName>
        <fullName evidence="1">Uncharacterized protein</fullName>
    </submittedName>
</protein>
<reference evidence="1 2" key="1">
    <citation type="journal article" date="2022" name="New Phytol.">
        <title>Ecological generalism drives hyperdiversity of secondary metabolite gene clusters in xylarialean endophytes.</title>
        <authorList>
            <person name="Franco M.E.E."/>
            <person name="Wisecaver J.H."/>
            <person name="Arnold A.E."/>
            <person name="Ju Y.M."/>
            <person name="Slot J.C."/>
            <person name="Ahrendt S."/>
            <person name="Moore L.P."/>
            <person name="Eastman K.E."/>
            <person name="Scott K."/>
            <person name="Konkel Z."/>
            <person name="Mondo S.J."/>
            <person name="Kuo A."/>
            <person name="Hayes R.D."/>
            <person name="Haridas S."/>
            <person name="Andreopoulos B."/>
            <person name="Riley R."/>
            <person name="LaButti K."/>
            <person name="Pangilinan J."/>
            <person name="Lipzen A."/>
            <person name="Amirebrahimi M."/>
            <person name="Yan J."/>
            <person name="Adam C."/>
            <person name="Keymanesh K."/>
            <person name="Ng V."/>
            <person name="Louie K."/>
            <person name="Northen T."/>
            <person name="Drula E."/>
            <person name="Henrissat B."/>
            <person name="Hsieh H.M."/>
            <person name="Youens-Clark K."/>
            <person name="Lutzoni F."/>
            <person name="Miadlikowska J."/>
            <person name="Eastwood D.C."/>
            <person name="Hamelin R.C."/>
            <person name="Grigoriev I.V."/>
            <person name="U'Ren J.M."/>
        </authorList>
    </citation>
    <scope>NUCLEOTIDE SEQUENCE [LARGE SCALE GENOMIC DNA]</scope>
    <source>
        <strain evidence="1 2">CBS 119005</strain>
    </source>
</reference>
<comment type="caution">
    <text evidence="1">The sequence shown here is derived from an EMBL/GenBank/DDBJ whole genome shotgun (WGS) entry which is preliminary data.</text>
</comment>
<dbReference type="Proteomes" id="UP001497700">
    <property type="component" value="Unassembled WGS sequence"/>
</dbReference>
<sequence>MATTQLYDNGSLVEAERPKGYRRSHRKSRLGCLPCKRRKVKCDEASPACRNCIRFGIGCEYSSSSSKASPTSCETAQESSSIGSSPTETFLSTSIPRRRRGRPRKDWNSFIDTRTDTSLTSSSSLSLSLTTSLLGSPIVRASGSFQSLNIADAELLLQYISSTAQSLVGAGDPTRRFWAYEVPKMGLSNEFLLHLVLAVAGHHLARLEGDRERANDCQSRYVALTRNHFQAGLAGFKEALPTFSKSNGVALYVSAILVCWCSFATGPVSDGDLLVCDVDSDGPTRWMPLVQGVRILRTAIESSDFSSALEVPGKFNRDNAATYFCAMPTSDWEKPLRDLHDRIVSSDSPNVKVYLRALHDMQGIFEDTFGKSNGSQPGSLCNRFVLGWIYRMEASFVGCLRAAEPLALLILAHYAVLLGTMNNCWFLKSWTEHLIVRVEELLGPDYDALLQWPKDQIMCLGSDHGNIEMR</sequence>
<evidence type="ECO:0000313" key="1">
    <source>
        <dbReference type="EMBL" id="KAI4868747.1"/>
    </source>
</evidence>
<accession>A0ACB9ZAI4</accession>
<name>A0ACB9ZAI4_9PEZI</name>